<dbReference type="AlphaFoldDB" id="A0A919F3C5"/>
<organism evidence="2 3">
    <name type="scientific">Streptomyces capoamus</name>
    <dbReference type="NCBI Taxonomy" id="68183"/>
    <lineage>
        <taxon>Bacteria</taxon>
        <taxon>Bacillati</taxon>
        <taxon>Actinomycetota</taxon>
        <taxon>Actinomycetes</taxon>
        <taxon>Kitasatosporales</taxon>
        <taxon>Streptomycetaceae</taxon>
        <taxon>Streptomyces</taxon>
    </lineage>
</organism>
<evidence type="ECO:0000313" key="3">
    <source>
        <dbReference type="Proteomes" id="UP000619355"/>
    </source>
</evidence>
<dbReference type="EMBL" id="BNBF01000035">
    <property type="protein sequence ID" value="GHG74350.1"/>
    <property type="molecule type" value="Genomic_DNA"/>
</dbReference>
<dbReference type="InterPro" id="IPR036527">
    <property type="entry name" value="SCP2_sterol-bd_dom_sf"/>
</dbReference>
<proteinExistence type="predicted"/>
<reference evidence="3" key="1">
    <citation type="journal article" date="2019" name="Int. J. Syst. Evol. Microbiol.">
        <title>The Global Catalogue of Microorganisms (GCM) 10K type strain sequencing project: providing services to taxonomists for standard genome sequencing and annotation.</title>
        <authorList>
            <consortium name="The Broad Institute Genomics Platform"/>
            <consortium name="The Broad Institute Genome Sequencing Center for Infectious Disease"/>
            <person name="Wu L."/>
            <person name="Ma J."/>
        </authorList>
    </citation>
    <scope>NUCLEOTIDE SEQUENCE [LARGE SCALE GENOMIC DNA]</scope>
    <source>
        <strain evidence="3">JCM 4253</strain>
    </source>
</reference>
<comment type="caution">
    <text evidence="2">The sequence shown here is derived from an EMBL/GenBank/DDBJ whole genome shotgun (WGS) entry which is preliminary data.</text>
</comment>
<dbReference type="Pfam" id="PF02036">
    <property type="entry name" value="SCP2"/>
    <property type="match status" value="1"/>
</dbReference>
<gene>
    <name evidence="2" type="ORF">GCM10018980_71180</name>
</gene>
<name>A0A919F3C5_9ACTN</name>
<keyword evidence="3" id="KW-1185">Reference proteome</keyword>
<evidence type="ECO:0000259" key="1">
    <source>
        <dbReference type="Pfam" id="PF02036"/>
    </source>
</evidence>
<evidence type="ECO:0000313" key="2">
    <source>
        <dbReference type="EMBL" id="GHG74350.1"/>
    </source>
</evidence>
<dbReference type="InterPro" id="IPR003033">
    <property type="entry name" value="SCP2_sterol-bd_dom"/>
</dbReference>
<dbReference type="SUPFAM" id="SSF55718">
    <property type="entry name" value="SCP-like"/>
    <property type="match status" value="1"/>
</dbReference>
<dbReference type="Gene3D" id="3.30.1050.10">
    <property type="entry name" value="SCP2 sterol-binding domain"/>
    <property type="match status" value="1"/>
</dbReference>
<feature type="domain" description="SCP2" evidence="1">
    <location>
        <begin position="19"/>
        <end position="108"/>
    </location>
</feature>
<accession>A0A919F3C5</accession>
<dbReference type="Proteomes" id="UP000619355">
    <property type="component" value="Unassembled WGS sequence"/>
</dbReference>
<protein>
    <recommendedName>
        <fullName evidence="1">SCP2 domain-containing protein</fullName>
    </recommendedName>
</protein>
<sequence length="113" mass="12416">MSVDIQHLFNTKLPKTFAEDPQQAKSLRKKIQLDLTGEGGGRWMIDGSSAVPTVSEGQPGGEDARITMGAADFQKGYDDDAAFQRLYFDGKMRVSGDPMAAAWMGKLMELCRK</sequence>
<dbReference type="RefSeq" id="WP_189986195.1">
    <property type="nucleotide sequence ID" value="NZ_BNBF01000035.1"/>
</dbReference>